<protein>
    <submittedName>
        <fullName evidence="1">Uncharacterized protein</fullName>
    </submittedName>
</protein>
<comment type="caution">
    <text evidence="1">The sequence shown here is derived from an EMBL/GenBank/DDBJ whole genome shotgun (WGS) entry which is preliminary data.</text>
</comment>
<dbReference type="AlphaFoldDB" id="A0A0B2VXN2"/>
<evidence type="ECO:0000313" key="1">
    <source>
        <dbReference type="EMBL" id="KHN86423.1"/>
    </source>
</evidence>
<gene>
    <name evidence="1" type="ORF">Tcan_17163</name>
</gene>
<keyword evidence="2" id="KW-1185">Reference proteome</keyword>
<evidence type="ECO:0000313" key="2">
    <source>
        <dbReference type="Proteomes" id="UP000031036"/>
    </source>
</evidence>
<accession>A0A0B2VXN2</accession>
<sequence>MTTKERTAHSRRNFLHKYYCGCSLLQQYARLMRLPSQAHFRYEKHSPWSFQPCPPVSVLGTSTVRYFQHEMLSQYATIKYMSTVLTPLADGGLHQASSTCLTIEVVYGLKAMENGTSNAVGSSKFKSAQKIQKRKLLTEQ</sequence>
<name>A0A0B2VXN2_TOXCA</name>
<organism evidence="1 2">
    <name type="scientific">Toxocara canis</name>
    <name type="common">Canine roundworm</name>
    <dbReference type="NCBI Taxonomy" id="6265"/>
    <lineage>
        <taxon>Eukaryota</taxon>
        <taxon>Metazoa</taxon>
        <taxon>Ecdysozoa</taxon>
        <taxon>Nematoda</taxon>
        <taxon>Chromadorea</taxon>
        <taxon>Rhabditida</taxon>
        <taxon>Spirurina</taxon>
        <taxon>Ascaridomorpha</taxon>
        <taxon>Ascaridoidea</taxon>
        <taxon>Toxocaridae</taxon>
        <taxon>Toxocara</taxon>
    </lineage>
</organism>
<reference evidence="1 2" key="1">
    <citation type="submission" date="2014-11" db="EMBL/GenBank/DDBJ databases">
        <title>Genetic blueprint of the zoonotic pathogen Toxocara canis.</title>
        <authorList>
            <person name="Zhu X.-Q."/>
            <person name="Korhonen P.K."/>
            <person name="Cai H."/>
            <person name="Young N.D."/>
            <person name="Nejsum P."/>
            <person name="von Samson-Himmelstjerna G."/>
            <person name="Boag P.R."/>
            <person name="Tan P."/>
            <person name="Li Q."/>
            <person name="Min J."/>
            <person name="Yang Y."/>
            <person name="Wang X."/>
            <person name="Fang X."/>
            <person name="Hall R.S."/>
            <person name="Hofmann A."/>
            <person name="Sternberg P.W."/>
            <person name="Jex A.R."/>
            <person name="Gasser R.B."/>
        </authorList>
    </citation>
    <scope>NUCLEOTIDE SEQUENCE [LARGE SCALE GENOMIC DNA]</scope>
    <source>
        <strain evidence="1">PN_DK_2014</strain>
    </source>
</reference>
<proteinExistence type="predicted"/>
<dbReference type="Proteomes" id="UP000031036">
    <property type="component" value="Unassembled WGS sequence"/>
</dbReference>
<dbReference type="EMBL" id="JPKZ01000623">
    <property type="protein sequence ID" value="KHN86423.1"/>
    <property type="molecule type" value="Genomic_DNA"/>
</dbReference>